<accession>A0A3T0NA26</accession>
<sequence length="92" mass="10442">MPGRGWFWNTHWTDRSEPLRTGCFDGNLKVDATLNDGPVQNFNLIYNPERLRTDFQVLTGRHSLQLPNCPGRTVVFYVIQGNATFDGSSLRG</sequence>
<geneLocation type="plasmid" evidence="1 2">
    <name>pW43B</name>
</geneLocation>
<keyword evidence="1" id="KW-0614">Plasmid</keyword>
<dbReference type="SUPFAM" id="SSF51182">
    <property type="entry name" value="RmlC-like cupins"/>
    <property type="match status" value="1"/>
</dbReference>
<protein>
    <submittedName>
        <fullName evidence="1">Uncharacterized protein</fullName>
    </submittedName>
</protein>
<keyword evidence="2" id="KW-1185">Reference proteome</keyword>
<dbReference type="Proteomes" id="UP000283063">
    <property type="component" value="Plasmid pW43B"/>
</dbReference>
<evidence type="ECO:0000313" key="1">
    <source>
        <dbReference type="EMBL" id="AZV80867.1"/>
    </source>
</evidence>
<dbReference type="Pfam" id="PF05962">
    <property type="entry name" value="HutD"/>
    <property type="match status" value="1"/>
</dbReference>
<dbReference type="AlphaFoldDB" id="A0A3T0NA26"/>
<proteinExistence type="predicted"/>
<organism evidence="1 2">
    <name type="scientific">Parasedimentitalea marina</name>
    <dbReference type="NCBI Taxonomy" id="2483033"/>
    <lineage>
        <taxon>Bacteria</taxon>
        <taxon>Pseudomonadati</taxon>
        <taxon>Pseudomonadota</taxon>
        <taxon>Alphaproteobacteria</taxon>
        <taxon>Rhodobacterales</taxon>
        <taxon>Paracoccaceae</taxon>
        <taxon>Parasedimentitalea</taxon>
    </lineage>
</organism>
<dbReference type="InterPro" id="IPR011051">
    <property type="entry name" value="RmlC_Cupin_sf"/>
</dbReference>
<dbReference type="RefSeq" id="WP_127751367.1">
    <property type="nucleotide sequence ID" value="NZ_CP033221.1"/>
</dbReference>
<evidence type="ECO:0000313" key="2">
    <source>
        <dbReference type="Proteomes" id="UP000283063"/>
    </source>
</evidence>
<gene>
    <name evidence="1" type="ORF">EBB79_23255</name>
</gene>
<reference evidence="1 2" key="1">
    <citation type="submission" date="2018-10" db="EMBL/GenBank/DDBJ databases">
        <title>Parasedimentitalea marina sp. nov., a psychrophilic bacterium isolated from deep seawater of the New Britain Trench.</title>
        <authorList>
            <person name="Cao J."/>
        </authorList>
    </citation>
    <scope>NUCLEOTIDE SEQUENCE [LARGE SCALE GENOMIC DNA]</scope>
    <source>
        <strain evidence="1 2">W43</strain>
        <plasmid evidence="1 2">pW43B</plasmid>
    </source>
</reference>
<dbReference type="InterPro" id="IPR010282">
    <property type="entry name" value="Uncharacterised_HutD/Ves"/>
</dbReference>
<name>A0A3T0NA26_9RHOB</name>
<dbReference type="KEGG" id="sedi:EBB79_23255"/>
<dbReference type="EMBL" id="CP033221">
    <property type="protein sequence ID" value="AZV80867.1"/>
    <property type="molecule type" value="Genomic_DNA"/>
</dbReference>
<dbReference type="OrthoDB" id="9800082at2"/>